<evidence type="ECO:0000313" key="2">
    <source>
        <dbReference type="EMBL" id="KAA1100536.1"/>
    </source>
</evidence>
<dbReference type="AlphaFoldDB" id="A0A5B0PHP4"/>
<dbReference type="Proteomes" id="UP000325313">
    <property type="component" value="Unassembled WGS sequence"/>
</dbReference>
<sequence length="260" mass="29121">MEGQNEDVGVPYPPNREREEGRDPSPEPCEAERRLAVETRDHVSSIVEVTAHCLEDFYDDDARRLRGYTMRYLDNFEHAVLNMVDQRIKTAETAIERRVSARVKQTLISRTSLSNQPSLGAQPNLGVQPSLGAQPSLGIQPSLGAQPSLADQHIPGDQPGLAAQTNETGHGSNTGRADGTRLEDLCDRHYRTLRSRLDGILRLEMQEEKKSIRERLQKQQNFLFDVTHSQAKSRRERHVDAESSRASRTVEEGSSSGQNV</sequence>
<name>A0A5B0PHP4_PUCGR</name>
<evidence type="ECO:0000313" key="3">
    <source>
        <dbReference type="Proteomes" id="UP000325313"/>
    </source>
</evidence>
<feature type="region of interest" description="Disordered" evidence="1">
    <location>
        <begin position="1"/>
        <end position="30"/>
    </location>
</feature>
<gene>
    <name evidence="2" type="ORF">PGTUg99_018833</name>
</gene>
<proteinExistence type="predicted"/>
<evidence type="ECO:0000256" key="1">
    <source>
        <dbReference type="SAM" id="MobiDB-lite"/>
    </source>
</evidence>
<feature type="region of interest" description="Disordered" evidence="1">
    <location>
        <begin position="114"/>
        <end position="180"/>
    </location>
</feature>
<protein>
    <submittedName>
        <fullName evidence="2">Uncharacterized protein</fullName>
    </submittedName>
</protein>
<dbReference type="InterPro" id="IPR009765">
    <property type="entry name" value="Pericardin-like_rpt"/>
</dbReference>
<feature type="compositionally biased region" description="Basic and acidic residues" evidence="1">
    <location>
        <begin position="237"/>
        <end position="251"/>
    </location>
</feature>
<feature type="compositionally biased region" description="Polar residues" evidence="1">
    <location>
        <begin position="163"/>
        <end position="175"/>
    </location>
</feature>
<accession>A0A5B0PHP4</accession>
<feature type="compositionally biased region" description="Basic and acidic residues" evidence="1">
    <location>
        <begin position="15"/>
        <end position="30"/>
    </location>
</feature>
<comment type="caution">
    <text evidence="2">The sequence shown here is derived from an EMBL/GenBank/DDBJ whole genome shotgun (WGS) entry which is preliminary data.</text>
</comment>
<feature type="compositionally biased region" description="Polar residues" evidence="1">
    <location>
        <begin position="114"/>
        <end position="145"/>
    </location>
</feature>
<organism evidence="2 3">
    <name type="scientific">Puccinia graminis f. sp. tritici</name>
    <dbReference type="NCBI Taxonomy" id="56615"/>
    <lineage>
        <taxon>Eukaryota</taxon>
        <taxon>Fungi</taxon>
        <taxon>Dikarya</taxon>
        <taxon>Basidiomycota</taxon>
        <taxon>Pucciniomycotina</taxon>
        <taxon>Pucciniomycetes</taxon>
        <taxon>Pucciniales</taxon>
        <taxon>Pucciniaceae</taxon>
        <taxon>Puccinia</taxon>
    </lineage>
</organism>
<reference evidence="2 3" key="1">
    <citation type="submission" date="2019-05" db="EMBL/GenBank/DDBJ databases">
        <title>Emergence of the Ug99 lineage of the wheat stem rust pathogen through somatic hybridization.</title>
        <authorList>
            <person name="Li F."/>
            <person name="Upadhyaya N.M."/>
            <person name="Sperschneider J."/>
            <person name="Matny O."/>
            <person name="Nguyen-Phuc H."/>
            <person name="Mago R."/>
            <person name="Raley C."/>
            <person name="Miller M.E."/>
            <person name="Silverstein K.A.T."/>
            <person name="Henningsen E."/>
            <person name="Hirsch C.D."/>
            <person name="Visser B."/>
            <person name="Pretorius Z.A."/>
            <person name="Steffenson B.J."/>
            <person name="Schwessinger B."/>
            <person name="Dodds P.N."/>
            <person name="Figueroa M."/>
        </authorList>
    </citation>
    <scope>NUCLEOTIDE SEQUENCE [LARGE SCALE GENOMIC DNA]</scope>
    <source>
        <strain evidence="2 3">Ug99</strain>
    </source>
</reference>
<feature type="region of interest" description="Disordered" evidence="1">
    <location>
        <begin position="227"/>
        <end position="260"/>
    </location>
</feature>
<dbReference type="Pfam" id="PF07054">
    <property type="entry name" value="Pericardin_rpt"/>
    <property type="match status" value="1"/>
</dbReference>
<dbReference type="EMBL" id="VDEP01000340">
    <property type="protein sequence ID" value="KAA1100536.1"/>
    <property type="molecule type" value="Genomic_DNA"/>
</dbReference>